<feature type="domain" description="EfeO-type cupredoxin-like" evidence="2">
    <location>
        <begin position="14"/>
        <end position="119"/>
    </location>
</feature>
<evidence type="ECO:0000256" key="1">
    <source>
        <dbReference type="SAM" id="SignalP"/>
    </source>
</evidence>
<accession>A0ABT5CEX8</accession>
<gene>
    <name evidence="3" type="ORF">POL72_45185</name>
</gene>
<evidence type="ECO:0000313" key="4">
    <source>
        <dbReference type="Proteomes" id="UP001217485"/>
    </source>
</evidence>
<dbReference type="RefSeq" id="WP_272103114.1">
    <property type="nucleotide sequence ID" value="NZ_JAQNDK010000006.1"/>
</dbReference>
<proteinExistence type="predicted"/>
<sequence length="123" mass="13158">MKIRHAIFSIALGITTVASALGCSQPASAEPQKAPRVVEIMIHGAFVPDKIAAVEGERLELRLVRHDSGDCTKEVVFPSLGIRKELPTGQPVTIDLPELKAGELKFECGMGMIKGTIAVAPRK</sequence>
<dbReference type="InterPro" id="IPR008972">
    <property type="entry name" value="Cupredoxin"/>
</dbReference>
<reference evidence="3 4" key="1">
    <citation type="submission" date="2023-01" db="EMBL/GenBank/DDBJ databases">
        <title>Minimal conservation of predation-associated metabolite biosynthetic gene clusters underscores biosynthetic potential of Myxococcota including descriptions for ten novel species: Archangium lansinium sp. nov., Myxococcus landrumus sp. nov., Nannocystis bai.</title>
        <authorList>
            <person name="Ahearne A."/>
            <person name="Stevens C."/>
            <person name="Dowd S."/>
        </authorList>
    </citation>
    <scope>NUCLEOTIDE SEQUENCE [LARGE SCALE GENOMIC DNA]</scope>
    <source>
        <strain evidence="3 4">WIWO2</strain>
    </source>
</reference>
<dbReference type="PROSITE" id="PS51257">
    <property type="entry name" value="PROKAR_LIPOPROTEIN"/>
    <property type="match status" value="1"/>
</dbReference>
<dbReference type="SUPFAM" id="SSF49503">
    <property type="entry name" value="Cupredoxins"/>
    <property type="match status" value="1"/>
</dbReference>
<organism evidence="3 4">
    <name type="scientific">Sorangium atrum</name>
    <dbReference type="NCBI Taxonomy" id="2995308"/>
    <lineage>
        <taxon>Bacteria</taxon>
        <taxon>Pseudomonadati</taxon>
        <taxon>Myxococcota</taxon>
        <taxon>Polyangia</taxon>
        <taxon>Polyangiales</taxon>
        <taxon>Polyangiaceae</taxon>
        <taxon>Sorangium</taxon>
    </lineage>
</organism>
<keyword evidence="4" id="KW-1185">Reference proteome</keyword>
<dbReference type="Gene3D" id="2.60.40.420">
    <property type="entry name" value="Cupredoxins - blue copper proteins"/>
    <property type="match status" value="1"/>
</dbReference>
<name>A0ABT5CEX8_9BACT</name>
<keyword evidence="1" id="KW-0732">Signal</keyword>
<evidence type="ECO:0000313" key="3">
    <source>
        <dbReference type="EMBL" id="MDC0684994.1"/>
    </source>
</evidence>
<evidence type="ECO:0000259" key="2">
    <source>
        <dbReference type="Pfam" id="PF13473"/>
    </source>
</evidence>
<comment type="caution">
    <text evidence="3">The sequence shown here is derived from an EMBL/GenBank/DDBJ whole genome shotgun (WGS) entry which is preliminary data.</text>
</comment>
<protein>
    <submittedName>
        <fullName evidence="3">Cupredoxin domain-containing protein</fullName>
    </submittedName>
</protein>
<feature type="signal peptide" evidence="1">
    <location>
        <begin position="1"/>
        <end position="20"/>
    </location>
</feature>
<dbReference type="EMBL" id="JAQNDK010000006">
    <property type="protein sequence ID" value="MDC0684994.1"/>
    <property type="molecule type" value="Genomic_DNA"/>
</dbReference>
<dbReference type="Pfam" id="PF13473">
    <property type="entry name" value="Cupredoxin_1"/>
    <property type="match status" value="1"/>
</dbReference>
<dbReference type="InterPro" id="IPR028096">
    <property type="entry name" value="EfeO_Cupredoxin"/>
</dbReference>
<feature type="chain" id="PRO_5045604076" evidence="1">
    <location>
        <begin position="21"/>
        <end position="123"/>
    </location>
</feature>
<dbReference type="Proteomes" id="UP001217485">
    <property type="component" value="Unassembled WGS sequence"/>
</dbReference>